<protein>
    <submittedName>
        <fullName evidence="2">Uncharacterized protein</fullName>
    </submittedName>
</protein>
<name>A0ABD3TRY4_9LAMI</name>
<evidence type="ECO:0000313" key="3">
    <source>
        <dbReference type="Proteomes" id="UP001634393"/>
    </source>
</evidence>
<accession>A0ABD3TRY4</accession>
<reference evidence="2 3" key="1">
    <citation type="submission" date="2024-12" db="EMBL/GenBank/DDBJ databases">
        <title>The unique morphological basis and parallel evolutionary history of personate flowers in Penstemon.</title>
        <authorList>
            <person name="Depatie T.H."/>
            <person name="Wessinger C.A."/>
        </authorList>
    </citation>
    <scope>NUCLEOTIDE SEQUENCE [LARGE SCALE GENOMIC DNA]</scope>
    <source>
        <strain evidence="2">WTNN_2</strain>
        <tissue evidence="2">Leaf</tissue>
    </source>
</reference>
<dbReference type="AlphaFoldDB" id="A0ABD3TRY4"/>
<organism evidence="2 3">
    <name type="scientific">Penstemon smallii</name>
    <dbReference type="NCBI Taxonomy" id="265156"/>
    <lineage>
        <taxon>Eukaryota</taxon>
        <taxon>Viridiplantae</taxon>
        <taxon>Streptophyta</taxon>
        <taxon>Embryophyta</taxon>
        <taxon>Tracheophyta</taxon>
        <taxon>Spermatophyta</taxon>
        <taxon>Magnoliopsida</taxon>
        <taxon>eudicotyledons</taxon>
        <taxon>Gunneridae</taxon>
        <taxon>Pentapetalae</taxon>
        <taxon>asterids</taxon>
        <taxon>lamiids</taxon>
        <taxon>Lamiales</taxon>
        <taxon>Plantaginaceae</taxon>
        <taxon>Cheloneae</taxon>
        <taxon>Penstemon</taxon>
    </lineage>
</organism>
<gene>
    <name evidence="2" type="ORF">ACJIZ3_023626</name>
</gene>
<dbReference type="EMBL" id="JBJXBP010000003">
    <property type="protein sequence ID" value="KAL3839035.1"/>
    <property type="molecule type" value="Genomic_DNA"/>
</dbReference>
<dbReference type="InterPro" id="IPR004142">
    <property type="entry name" value="NDRG"/>
</dbReference>
<dbReference type="Pfam" id="PF03096">
    <property type="entry name" value="Ndr"/>
    <property type="match status" value="1"/>
</dbReference>
<proteinExistence type="inferred from homology"/>
<evidence type="ECO:0000256" key="1">
    <source>
        <dbReference type="ARBA" id="ARBA00005598"/>
    </source>
</evidence>
<comment type="similarity">
    <text evidence="1">Belongs to the NDRG family.</text>
</comment>
<evidence type="ECO:0000313" key="2">
    <source>
        <dbReference type="EMBL" id="KAL3839035.1"/>
    </source>
</evidence>
<dbReference type="Proteomes" id="UP001634393">
    <property type="component" value="Unassembled WGS sequence"/>
</dbReference>
<dbReference type="Gene3D" id="3.40.50.1820">
    <property type="entry name" value="alpha/beta hydrolase"/>
    <property type="match status" value="1"/>
</dbReference>
<dbReference type="InterPro" id="IPR029058">
    <property type="entry name" value="AB_hydrolase_fold"/>
</dbReference>
<comment type="caution">
    <text evidence="2">The sequence shown here is derived from an EMBL/GenBank/DDBJ whole genome shotgun (WGS) entry which is preliminary data.</text>
</comment>
<keyword evidence="3" id="KW-1185">Reference proteome</keyword>
<sequence>MSCFQGLFYCPEAFSLLLHNFCIYHISPPGHELGAAWTRVKIPAKMQKRIQDRLSEVFSFQLVNSR</sequence>
<dbReference type="PANTHER" id="PTHR11034">
    <property type="entry name" value="N-MYC DOWNSTREAM REGULATED"/>
    <property type="match status" value="1"/>
</dbReference>